<name>A0AAP0NZL5_9MAGN</name>
<protein>
    <submittedName>
        <fullName evidence="1">Uncharacterized protein</fullName>
    </submittedName>
</protein>
<dbReference type="Proteomes" id="UP001417504">
    <property type="component" value="Unassembled WGS sequence"/>
</dbReference>
<comment type="caution">
    <text evidence="1">The sequence shown here is derived from an EMBL/GenBank/DDBJ whole genome shotgun (WGS) entry which is preliminary data.</text>
</comment>
<dbReference type="AlphaFoldDB" id="A0AAP0NZL5"/>
<proteinExistence type="predicted"/>
<organism evidence="1 2">
    <name type="scientific">Stephania japonica</name>
    <dbReference type="NCBI Taxonomy" id="461633"/>
    <lineage>
        <taxon>Eukaryota</taxon>
        <taxon>Viridiplantae</taxon>
        <taxon>Streptophyta</taxon>
        <taxon>Embryophyta</taxon>
        <taxon>Tracheophyta</taxon>
        <taxon>Spermatophyta</taxon>
        <taxon>Magnoliopsida</taxon>
        <taxon>Ranunculales</taxon>
        <taxon>Menispermaceae</taxon>
        <taxon>Menispermoideae</taxon>
        <taxon>Cissampelideae</taxon>
        <taxon>Stephania</taxon>
    </lineage>
</organism>
<evidence type="ECO:0000313" key="1">
    <source>
        <dbReference type="EMBL" id="KAK9124449.1"/>
    </source>
</evidence>
<sequence length="88" mass="9899">MESIFDILFWVMKNPNFDISLHSRSHPIVERSSGFVSSKQEHKVSGSSYIIVLGREELGLSTIGHQRERFLEIRDNCFGGGRLGSFGA</sequence>
<reference evidence="1 2" key="1">
    <citation type="submission" date="2024-01" db="EMBL/GenBank/DDBJ databases">
        <title>Genome assemblies of Stephania.</title>
        <authorList>
            <person name="Yang L."/>
        </authorList>
    </citation>
    <scope>NUCLEOTIDE SEQUENCE [LARGE SCALE GENOMIC DNA]</scope>
    <source>
        <strain evidence="1">QJT</strain>
        <tissue evidence="1">Leaf</tissue>
    </source>
</reference>
<evidence type="ECO:0000313" key="2">
    <source>
        <dbReference type="Proteomes" id="UP001417504"/>
    </source>
</evidence>
<gene>
    <name evidence="1" type="ORF">Sjap_014051</name>
</gene>
<keyword evidence="2" id="KW-1185">Reference proteome</keyword>
<accession>A0AAP0NZL5</accession>
<dbReference type="EMBL" id="JBBNAE010000005">
    <property type="protein sequence ID" value="KAK9124449.1"/>
    <property type="molecule type" value="Genomic_DNA"/>
</dbReference>